<organism evidence="2 3">
    <name type="scientific">Atopostipes suicloacalis DSM 15692</name>
    <dbReference type="NCBI Taxonomy" id="1121025"/>
    <lineage>
        <taxon>Bacteria</taxon>
        <taxon>Bacillati</taxon>
        <taxon>Bacillota</taxon>
        <taxon>Bacilli</taxon>
        <taxon>Lactobacillales</taxon>
        <taxon>Carnobacteriaceae</taxon>
        <taxon>Atopostipes</taxon>
    </lineage>
</organism>
<dbReference type="PANTHER" id="PTHR38011">
    <property type="entry name" value="DIHYDROFOLATE REDUCTASE FAMILY PROTEIN (AFU_ORTHOLOGUE AFUA_8G06820)"/>
    <property type="match status" value="1"/>
</dbReference>
<dbReference type="RefSeq" id="WP_073297674.1">
    <property type="nucleotide sequence ID" value="NZ_FQUF01000015.1"/>
</dbReference>
<proteinExistence type="predicted"/>
<dbReference type="PANTHER" id="PTHR38011:SF11">
    <property type="entry name" value="2,5-DIAMINO-6-RIBOSYLAMINO-4(3H)-PYRIMIDINONE 5'-PHOSPHATE REDUCTASE"/>
    <property type="match status" value="1"/>
</dbReference>
<dbReference type="GO" id="GO:0008703">
    <property type="term" value="F:5-amino-6-(5-phosphoribosylamino)uracil reductase activity"/>
    <property type="evidence" value="ECO:0007669"/>
    <property type="project" value="InterPro"/>
</dbReference>
<evidence type="ECO:0000313" key="2">
    <source>
        <dbReference type="EMBL" id="SHE79259.1"/>
    </source>
</evidence>
<dbReference type="Gene3D" id="3.40.430.10">
    <property type="entry name" value="Dihydrofolate Reductase, subunit A"/>
    <property type="match status" value="1"/>
</dbReference>
<dbReference type="InterPro" id="IPR024072">
    <property type="entry name" value="DHFR-like_dom_sf"/>
</dbReference>
<evidence type="ECO:0000259" key="1">
    <source>
        <dbReference type="Pfam" id="PF01872"/>
    </source>
</evidence>
<dbReference type="Proteomes" id="UP000184128">
    <property type="component" value="Unassembled WGS sequence"/>
</dbReference>
<gene>
    <name evidence="2" type="ORF">SAMN02745249_01154</name>
</gene>
<feature type="domain" description="Bacterial bifunctional deaminase-reductase C-terminal" evidence="1">
    <location>
        <begin position="9"/>
        <end position="161"/>
    </location>
</feature>
<sequence length="173" mass="20029">MSIYFYGCVTLDGYLADKNHRLDWLHQSGTVTQTDYESFYKSMDITIMGKRTFEEIEQMENISRIYPTTKNYVFTHSENLPAETFIPKNENVVHFVKKIEQDKNIWIVGGNTILAPLLDNEMVDYMIIQVAPVLLGKGIPLFSQEEGLKHFCLEEVKKYGPFAELIYSKNNSL</sequence>
<protein>
    <submittedName>
        <fullName evidence="2">Dihydrofolate reductase</fullName>
    </submittedName>
</protein>
<evidence type="ECO:0000313" key="3">
    <source>
        <dbReference type="Proteomes" id="UP000184128"/>
    </source>
</evidence>
<accession>A0A1M4WDE1</accession>
<dbReference type="EMBL" id="FQUF01000015">
    <property type="protein sequence ID" value="SHE79259.1"/>
    <property type="molecule type" value="Genomic_DNA"/>
</dbReference>
<dbReference type="SUPFAM" id="SSF53597">
    <property type="entry name" value="Dihydrofolate reductase-like"/>
    <property type="match status" value="1"/>
</dbReference>
<dbReference type="GO" id="GO:0009231">
    <property type="term" value="P:riboflavin biosynthetic process"/>
    <property type="evidence" value="ECO:0007669"/>
    <property type="project" value="InterPro"/>
</dbReference>
<dbReference type="InterPro" id="IPR002734">
    <property type="entry name" value="RibDG_C"/>
</dbReference>
<dbReference type="InterPro" id="IPR050765">
    <property type="entry name" value="Riboflavin_Biosynth_HTPR"/>
</dbReference>
<reference evidence="2 3" key="1">
    <citation type="submission" date="2016-11" db="EMBL/GenBank/DDBJ databases">
        <authorList>
            <person name="Jaros S."/>
            <person name="Januszkiewicz K."/>
            <person name="Wedrychowicz H."/>
        </authorList>
    </citation>
    <scope>NUCLEOTIDE SEQUENCE [LARGE SCALE GENOMIC DNA]</scope>
    <source>
        <strain evidence="2 3">DSM 15692</strain>
    </source>
</reference>
<dbReference type="OrthoDB" id="195113at2"/>
<name>A0A1M4WDE1_9LACT</name>
<dbReference type="STRING" id="1121025.SAMN02745249_01154"/>
<keyword evidence="3" id="KW-1185">Reference proteome</keyword>
<dbReference type="AlphaFoldDB" id="A0A1M4WDE1"/>
<dbReference type="Pfam" id="PF01872">
    <property type="entry name" value="RibD_C"/>
    <property type="match status" value="1"/>
</dbReference>